<dbReference type="Pfam" id="PF01565">
    <property type="entry name" value="FAD_binding_4"/>
    <property type="match status" value="1"/>
</dbReference>
<dbReference type="InterPro" id="IPR036318">
    <property type="entry name" value="FAD-bd_PCMH-like_sf"/>
</dbReference>
<comment type="cofactor">
    <cofactor evidence="1">
        <name>FAD</name>
        <dbReference type="ChEBI" id="CHEBI:57692"/>
    </cofactor>
</comment>
<dbReference type="Gene3D" id="3.40.462.10">
    <property type="entry name" value="FAD-linked oxidases, C-terminal domain"/>
    <property type="match status" value="1"/>
</dbReference>
<dbReference type="PROSITE" id="PS51318">
    <property type="entry name" value="TAT"/>
    <property type="match status" value="1"/>
</dbReference>
<dbReference type="Gene3D" id="3.30.43.10">
    <property type="entry name" value="Uridine Diphospho-n-acetylenolpyruvylglucosamine Reductase, domain 2"/>
    <property type="match status" value="2"/>
</dbReference>
<keyword evidence="4" id="KW-0274">FAD</keyword>
<dbReference type="GO" id="GO:0009690">
    <property type="term" value="P:cytokinin metabolic process"/>
    <property type="evidence" value="ECO:0007669"/>
    <property type="project" value="InterPro"/>
</dbReference>
<dbReference type="GO" id="GO:0019139">
    <property type="term" value="F:cytokinin dehydrogenase activity"/>
    <property type="evidence" value="ECO:0007669"/>
    <property type="project" value="InterPro"/>
</dbReference>
<evidence type="ECO:0000259" key="6">
    <source>
        <dbReference type="PROSITE" id="PS51387"/>
    </source>
</evidence>
<dbReference type="STRING" id="1172567.WQO_28935"/>
<sequence length="507" mass="54625">MESFPVNLHTPSRRAVLGTVGAAATVIGWNATTGSWAHAADPARRPGDRVVSVPQLDGTLTTDTSQFGSYSHDFGRLVNGTVPWAVLTPGSVQDIAKMIGYARANRLKLAVNGRSGTGGDLESHSCYGQAAVPGGISVNARGMARILSTGSDSITVEAGATWAEITDHLLPRGRTLPALPDYLPLSVGGTISVGGIGLTMGSEGLIADTVTSMTVVTGTGEVVTTSKNRRSDLFRAALAGGGQVGVIVSVTLRTVPSAERATVFSLFYSDVTAFMKDSEILLADRRFQMQGGEMVRKPDDSGWRYKIEAVATYSGGRVPDRAKLLKGLKDLRAEAHIEDYALRDYLFRLDGYEAFLKEAGHWFEAKPWLSLFLPRSSAARFLRLVESQLTPESLGAGVLLTYPYPTSKVTAPMAVQPKDQTGYLFDLLRFPNPGTSDAEIARMVEQNRWLYDRAVELGAKRYLVGAVPDLTAADWRRHFGRSYGALCDAKRRFDPGNVLTPGQGFFG</sequence>
<evidence type="ECO:0000256" key="5">
    <source>
        <dbReference type="ARBA" id="ARBA00023002"/>
    </source>
</evidence>
<dbReference type="Proteomes" id="UP000064183">
    <property type="component" value="Chromosome"/>
</dbReference>
<dbReference type="SUPFAM" id="SSF56176">
    <property type="entry name" value="FAD-binding/transporter-associated domain-like"/>
    <property type="match status" value="1"/>
</dbReference>
<organism evidence="7 8">
    <name type="scientific">Streptomyces globisporus C-1027</name>
    <dbReference type="NCBI Taxonomy" id="1172567"/>
    <lineage>
        <taxon>Bacteria</taxon>
        <taxon>Bacillati</taxon>
        <taxon>Actinomycetota</taxon>
        <taxon>Actinomycetes</taxon>
        <taxon>Kitasatosporales</taxon>
        <taxon>Streptomycetaceae</taxon>
        <taxon>Streptomyces</taxon>
    </lineage>
</organism>
<evidence type="ECO:0000256" key="2">
    <source>
        <dbReference type="ARBA" id="ARBA00005466"/>
    </source>
</evidence>
<dbReference type="InterPro" id="IPR015345">
    <property type="entry name" value="Cytokinin_DH_FAD/cytokin-bd"/>
</dbReference>
<keyword evidence="5" id="KW-0560">Oxidoreductase</keyword>
<evidence type="ECO:0000256" key="4">
    <source>
        <dbReference type="ARBA" id="ARBA00022827"/>
    </source>
</evidence>
<evidence type="ECO:0000256" key="3">
    <source>
        <dbReference type="ARBA" id="ARBA00022630"/>
    </source>
</evidence>
<comment type="similarity">
    <text evidence="2">Belongs to the oxygen-dependent FAD-linked oxidoreductase family.</text>
</comment>
<dbReference type="InterPro" id="IPR016164">
    <property type="entry name" value="FAD-linked_Oxase-like_C"/>
</dbReference>
<dbReference type="PROSITE" id="PS51387">
    <property type="entry name" value="FAD_PCMH"/>
    <property type="match status" value="1"/>
</dbReference>
<reference evidence="7 8" key="1">
    <citation type="journal article" date="2012" name="J. Bacteriol.">
        <title>Draft genome sequence of Streptomyces globisporus C-1027, which produces an antitumor antibiotic consisting of a nine-membered enediyne with a chromoprotein.</title>
        <authorList>
            <person name="Wang L."/>
            <person name="Wang S."/>
            <person name="He Q."/>
            <person name="Yu T."/>
            <person name="Li Q."/>
            <person name="Hong B."/>
        </authorList>
    </citation>
    <scope>NUCLEOTIDE SEQUENCE [LARGE SCALE GENOMIC DNA]</scope>
    <source>
        <strain evidence="7 8">C-1027</strain>
    </source>
</reference>
<evidence type="ECO:0000313" key="7">
    <source>
        <dbReference type="EMBL" id="ALU97006.1"/>
    </source>
</evidence>
<evidence type="ECO:0000256" key="1">
    <source>
        <dbReference type="ARBA" id="ARBA00001974"/>
    </source>
</evidence>
<dbReference type="PANTHER" id="PTHR13878:SF53">
    <property type="entry name" value="CYTOKININ DEHYDROGENASE 6"/>
    <property type="match status" value="1"/>
</dbReference>
<dbReference type="InterPro" id="IPR006311">
    <property type="entry name" value="TAT_signal"/>
</dbReference>
<accession>A0A0U3KLY4</accession>
<feature type="domain" description="FAD-binding PCMH-type" evidence="6">
    <location>
        <begin position="79"/>
        <end position="257"/>
    </location>
</feature>
<dbReference type="AlphaFoldDB" id="A0A0U3KLY4"/>
<dbReference type="InterPro" id="IPR006094">
    <property type="entry name" value="Oxid_FAD_bind_N"/>
</dbReference>
<proteinExistence type="inferred from homology"/>
<dbReference type="KEGG" id="sgb:WQO_28935"/>
<dbReference type="EMBL" id="CP013738">
    <property type="protein sequence ID" value="ALU97006.1"/>
    <property type="molecule type" value="Genomic_DNA"/>
</dbReference>
<gene>
    <name evidence="7" type="ORF">WQO_28935</name>
</gene>
<dbReference type="PANTHER" id="PTHR13878">
    <property type="entry name" value="GULONOLACTONE OXIDASE"/>
    <property type="match status" value="1"/>
</dbReference>
<dbReference type="InterPro" id="IPR016166">
    <property type="entry name" value="FAD-bd_PCMH"/>
</dbReference>
<dbReference type="SUPFAM" id="SSF55103">
    <property type="entry name" value="FAD-linked oxidases, C-terminal domain"/>
    <property type="match status" value="1"/>
</dbReference>
<dbReference type="InterPro" id="IPR016169">
    <property type="entry name" value="FAD-bd_PCMH_sub2"/>
</dbReference>
<dbReference type="InterPro" id="IPR016170">
    <property type="entry name" value="Cytok_DH_C_sf"/>
</dbReference>
<keyword evidence="3" id="KW-0285">Flavoprotein</keyword>
<dbReference type="InterPro" id="IPR016167">
    <property type="entry name" value="FAD-bd_PCMH_sub1"/>
</dbReference>
<dbReference type="InterPro" id="IPR050432">
    <property type="entry name" value="FAD-linked_Oxidoreductases_BP"/>
</dbReference>
<dbReference type="Gene3D" id="3.30.465.10">
    <property type="match status" value="1"/>
</dbReference>
<name>A0A0U3KLY4_STRGL</name>
<evidence type="ECO:0000313" key="8">
    <source>
        <dbReference type="Proteomes" id="UP000064183"/>
    </source>
</evidence>
<protein>
    <submittedName>
        <fullName evidence="7">Oxygen-dependent FAD-linked oxidoreductase</fullName>
    </submittedName>
</protein>
<dbReference type="GO" id="GO:0071949">
    <property type="term" value="F:FAD binding"/>
    <property type="evidence" value="ECO:0007669"/>
    <property type="project" value="InterPro"/>
</dbReference>
<dbReference type="Pfam" id="PF09265">
    <property type="entry name" value="Cytokin-bind"/>
    <property type="match status" value="1"/>
</dbReference>